<comment type="caution">
    <text evidence="1">The sequence shown here is derived from an EMBL/GenBank/DDBJ whole genome shotgun (WGS) entry which is preliminary data.</text>
</comment>
<dbReference type="Gene3D" id="3.40.50.1980">
    <property type="entry name" value="Nitrogenase molybdenum iron protein domain"/>
    <property type="match status" value="1"/>
</dbReference>
<evidence type="ECO:0000313" key="1">
    <source>
        <dbReference type="EMBL" id="ELZ28025.1"/>
    </source>
</evidence>
<dbReference type="AlphaFoldDB" id="M0CXV3"/>
<protein>
    <submittedName>
        <fullName evidence="1">Uncharacterized protein</fullName>
    </submittedName>
</protein>
<accession>M0CXV3</accession>
<keyword evidence="2" id="KW-1185">Reference proteome</keyword>
<dbReference type="SUPFAM" id="SSF53807">
    <property type="entry name" value="Helical backbone' metal receptor"/>
    <property type="match status" value="1"/>
</dbReference>
<organism evidence="1 2">
    <name type="scientific">Halogeometricum pallidum JCM 14848</name>
    <dbReference type="NCBI Taxonomy" id="1227487"/>
    <lineage>
        <taxon>Archaea</taxon>
        <taxon>Methanobacteriati</taxon>
        <taxon>Methanobacteriota</taxon>
        <taxon>Stenosarchaea group</taxon>
        <taxon>Halobacteria</taxon>
        <taxon>Halobacteriales</taxon>
        <taxon>Haloferacaceae</taxon>
        <taxon>Halogeometricum</taxon>
    </lineage>
</organism>
<sequence length="156" mass="16793">MSVPLALRTIPSLTAVRLQPGGDAAGVVYPYHIGDGTQSNHWNDLQVGDALAKNVTTDAQAGGGTIDYETLLEIGPDAIAVRIRGEITDEYFRENVVSHMEGHDVASQLRAVKEGRVVYGGLTYQGPTIHLFQLERAAQGLYPDAFGDEPLFDRGA</sequence>
<reference evidence="1 2" key="1">
    <citation type="journal article" date="2014" name="PLoS Genet.">
        <title>Phylogenetically driven sequencing of extremely halophilic archaea reveals strategies for static and dynamic osmo-response.</title>
        <authorList>
            <person name="Becker E.A."/>
            <person name="Seitzer P.M."/>
            <person name="Tritt A."/>
            <person name="Larsen D."/>
            <person name="Krusor M."/>
            <person name="Yao A.I."/>
            <person name="Wu D."/>
            <person name="Madern D."/>
            <person name="Eisen J.A."/>
            <person name="Darling A.E."/>
            <person name="Facciotti M.T."/>
        </authorList>
    </citation>
    <scope>NUCLEOTIDE SEQUENCE [LARGE SCALE GENOMIC DNA]</scope>
    <source>
        <strain evidence="1 2">JCM 14848</strain>
    </source>
</reference>
<dbReference type="InParanoid" id="M0CXV3"/>
<dbReference type="PATRIC" id="fig|1227487.5.peg.3177"/>
<dbReference type="EMBL" id="AOIV01000038">
    <property type="protein sequence ID" value="ELZ28025.1"/>
    <property type="molecule type" value="Genomic_DNA"/>
</dbReference>
<proteinExistence type="predicted"/>
<dbReference type="Proteomes" id="UP000011513">
    <property type="component" value="Unassembled WGS sequence"/>
</dbReference>
<gene>
    <name evidence="1" type="ORF">C474_16029</name>
</gene>
<name>M0CXV3_HALPD</name>
<evidence type="ECO:0000313" key="2">
    <source>
        <dbReference type="Proteomes" id="UP000011513"/>
    </source>
</evidence>
<dbReference type="eggNOG" id="arCOG06180">
    <property type="taxonomic scope" value="Archaea"/>
</dbReference>